<sequence>MAALTGSHSLRLHSSGSHVACLGTGPGFTLSALKVLRARAPPHVAASTASTYVSFLESLLCQEVVLLEYWKKCWAIMPMASLPTASSALPLELEIQRQATWEPELCRRRLWEPVNAAMSRWPRRWARPRWVLLLLLGFLLLVTHAWLTTEGNDLADQNIMAEYFPATVEYALHSFNLQSRDTHAYRLVRILRAWKEKLDSMLAFSMELELRQTRCGKFEEDIDNCPFQESPEVSNGRHGTLSCFFTVSTQPWRTKFDLLNSTCEEGVPDS</sequence>
<evidence type="ECO:0000256" key="2">
    <source>
        <dbReference type="ARBA" id="ARBA00009403"/>
    </source>
</evidence>
<evidence type="ECO:0000256" key="1">
    <source>
        <dbReference type="ARBA" id="ARBA00004613"/>
    </source>
</evidence>
<dbReference type="OrthoDB" id="9626110at2759"/>
<feature type="domain" description="Cystatin" evidence="8">
    <location>
        <begin position="166"/>
        <end position="235"/>
    </location>
</feature>
<name>A0A2Y9DL21_TRIMA</name>
<evidence type="ECO:0000256" key="4">
    <source>
        <dbReference type="ARBA" id="ARBA00022690"/>
    </source>
</evidence>
<comment type="subcellular location">
    <subcellularLocation>
        <location evidence="1">Secreted</location>
    </subcellularLocation>
</comment>
<dbReference type="CDD" id="cd00042">
    <property type="entry name" value="CY"/>
    <property type="match status" value="1"/>
</dbReference>
<evidence type="ECO:0000256" key="5">
    <source>
        <dbReference type="ARBA" id="ARBA00022704"/>
    </source>
</evidence>
<keyword evidence="3" id="KW-0964">Secreted</keyword>
<dbReference type="AlphaFoldDB" id="A0A2Y9DL21"/>
<dbReference type="GO" id="GO:0005615">
    <property type="term" value="C:extracellular space"/>
    <property type="evidence" value="ECO:0007669"/>
    <property type="project" value="TreeGrafter"/>
</dbReference>
<evidence type="ECO:0000313" key="10">
    <source>
        <dbReference type="RefSeq" id="XP_004376530.2"/>
    </source>
</evidence>
<comment type="similarity">
    <text evidence="2">Belongs to the cystatin family.</text>
</comment>
<accession>A0A2Y9DL21</accession>
<dbReference type="InterPro" id="IPR046350">
    <property type="entry name" value="Cystatin_sf"/>
</dbReference>
<keyword evidence="7" id="KW-1133">Transmembrane helix</keyword>
<dbReference type="PANTHER" id="PTHR46945">
    <property type="entry name" value="CYSTATIN-9-LIKE"/>
    <property type="match status" value="1"/>
</dbReference>
<dbReference type="STRING" id="127582.A0A2Y9DL21"/>
<feature type="transmembrane region" description="Helical" evidence="7">
    <location>
        <begin position="130"/>
        <end position="147"/>
    </location>
</feature>
<dbReference type="GO" id="GO:0019730">
    <property type="term" value="P:antimicrobial humoral response"/>
    <property type="evidence" value="ECO:0007669"/>
    <property type="project" value="TreeGrafter"/>
</dbReference>
<evidence type="ECO:0000259" key="8">
    <source>
        <dbReference type="Pfam" id="PF00031"/>
    </source>
</evidence>
<keyword evidence="7" id="KW-0472">Membrane</keyword>
<keyword evidence="9" id="KW-1185">Reference proteome</keyword>
<keyword evidence="7" id="KW-0812">Transmembrane</keyword>
<proteinExistence type="inferred from homology"/>
<gene>
    <name evidence="10" type="primary">LOC101345450</name>
</gene>
<dbReference type="InParanoid" id="A0A2Y9DL21"/>
<dbReference type="KEGG" id="tmu:101345450"/>
<dbReference type="InterPro" id="IPR000010">
    <property type="entry name" value="Cystatin_dom"/>
</dbReference>
<dbReference type="FunCoup" id="A0A2Y9DL21">
    <property type="interactions" value="97"/>
</dbReference>
<dbReference type="PANTHER" id="PTHR46945:SF1">
    <property type="entry name" value="CYSTATIN-9-LIKE"/>
    <property type="match status" value="1"/>
</dbReference>
<keyword evidence="6" id="KW-0732">Signal</keyword>
<dbReference type="RefSeq" id="XP_004376530.2">
    <property type="nucleotide sequence ID" value="XM_004376473.2"/>
</dbReference>
<evidence type="ECO:0000256" key="7">
    <source>
        <dbReference type="SAM" id="Phobius"/>
    </source>
</evidence>
<dbReference type="Gene3D" id="3.10.450.10">
    <property type="match status" value="1"/>
</dbReference>
<evidence type="ECO:0000256" key="6">
    <source>
        <dbReference type="ARBA" id="ARBA00022729"/>
    </source>
</evidence>
<organism evidence="9 10">
    <name type="scientific">Trichechus manatus latirostris</name>
    <name type="common">Florida manatee</name>
    <dbReference type="NCBI Taxonomy" id="127582"/>
    <lineage>
        <taxon>Eukaryota</taxon>
        <taxon>Metazoa</taxon>
        <taxon>Chordata</taxon>
        <taxon>Craniata</taxon>
        <taxon>Vertebrata</taxon>
        <taxon>Euteleostomi</taxon>
        <taxon>Mammalia</taxon>
        <taxon>Eutheria</taxon>
        <taxon>Afrotheria</taxon>
        <taxon>Sirenia</taxon>
        <taxon>Trichechidae</taxon>
        <taxon>Trichechus</taxon>
    </lineage>
</organism>
<evidence type="ECO:0000313" key="9">
    <source>
        <dbReference type="Proteomes" id="UP000248480"/>
    </source>
</evidence>
<keyword evidence="4" id="KW-0646">Protease inhibitor</keyword>
<reference evidence="10" key="1">
    <citation type="submission" date="2025-08" db="UniProtKB">
        <authorList>
            <consortium name="RefSeq"/>
        </authorList>
    </citation>
    <scope>IDENTIFICATION</scope>
</reference>
<evidence type="ECO:0000256" key="3">
    <source>
        <dbReference type="ARBA" id="ARBA00022525"/>
    </source>
</evidence>
<dbReference type="Pfam" id="PF00031">
    <property type="entry name" value="Cystatin"/>
    <property type="match status" value="1"/>
</dbReference>
<dbReference type="SUPFAM" id="SSF54403">
    <property type="entry name" value="Cystatin/monellin"/>
    <property type="match status" value="1"/>
</dbReference>
<dbReference type="InterPro" id="IPR043250">
    <property type="entry name" value="CST9-like"/>
</dbReference>
<dbReference type="GeneID" id="101345450"/>
<keyword evidence="5" id="KW-0789">Thiol protease inhibitor</keyword>
<dbReference type="GO" id="GO:0004869">
    <property type="term" value="F:cysteine-type endopeptidase inhibitor activity"/>
    <property type="evidence" value="ECO:0007669"/>
    <property type="project" value="UniProtKB-KW"/>
</dbReference>
<dbReference type="Proteomes" id="UP000248480">
    <property type="component" value="Unplaced"/>
</dbReference>
<protein>
    <submittedName>
        <fullName evidence="10">Cystatin-9</fullName>
    </submittedName>
</protein>